<evidence type="ECO:0000259" key="1">
    <source>
        <dbReference type="Pfam" id="PF01909"/>
    </source>
</evidence>
<protein>
    <submittedName>
        <fullName evidence="2">DNA polymerase III subunit beta</fullName>
    </submittedName>
</protein>
<dbReference type="Pfam" id="PF01909">
    <property type="entry name" value="NTP_transf_2"/>
    <property type="match status" value="1"/>
</dbReference>
<proteinExistence type="predicted"/>
<comment type="caution">
    <text evidence="2">The sequence shown here is derived from an EMBL/GenBank/DDBJ whole genome shotgun (WGS) entry which is preliminary data.</text>
</comment>
<keyword evidence="3" id="KW-1185">Reference proteome</keyword>
<dbReference type="Proteomes" id="UP000033608">
    <property type="component" value="Unassembled WGS sequence"/>
</dbReference>
<dbReference type="InterPro" id="IPR043519">
    <property type="entry name" value="NT_sf"/>
</dbReference>
<evidence type="ECO:0000313" key="3">
    <source>
        <dbReference type="Proteomes" id="UP000033608"/>
    </source>
</evidence>
<sequence length="256" mass="28304">MAGVFGREPKVRALYLSGSFGYGLADRYSDIDLLIVTEDGPSDEIAALCRRAISAAGDIVLWWDRSVRPTLINAITDDWLRVDVEMATSTQLAGRPQNALKVIFDHDGLYDTLPDQVAPPRPDPKFFRWQVEEFIRILGLMPLALGRQEYVIGLTGVFMLRAALIDLLIAEAALPHRGGMLHLNRQITAAQKTLLASMPALEPKAEAVQHAQLAYAAAFLPRARVMARNIGAEWPERFEAATWANLASKLGIARPY</sequence>
<dbReference type="Gene3D" id="3.30.460.10">
    <property type="entry name" value="Beta Polymerase, domain 2"/>
    <property type="match status" value="1"/>
</dbReference>
<dbReference type="GO" id="GO:0016779">
    <property type="term" value="F:nucleotidyltransferase activity"/>
    <property type="evidence" value="ECO:0007669"/>
    <property type="project" value="InterPro"/>
</dbReference>
<dbReference type="InterPro" id="IPR002934">
    <property type="entry name" value="Polymerase_NTP_transf_dom"/>
</dbReference>
<dbReference type="CDD" id="cd05403">
    <property type="entry name" value="NT_KNTase_like"/>
    <property type="match status" value="1"/>
</dbReference>
<gene>
    <name evidence="2" type="ORF">VW29_08050</name>
</gene>
<name>A0A0F5LSJ0_9HYPH</name>
<dbReference type="SUPFAM" id="SSF81301">
    <property type="entry name" value="Nucleotidyltransferase"/>
    <property type="match status" value="1"/>
</dbReference>
<accession>A0A0F5LSJ0</accession>
<organism evidence="2 3">
    <name type="scientific">Devosia limi DSM 17137</name>
    <dbReference type="NCBI Taxonomy" id="1121477"/>
    <lineage>
        <taxon>Bacteria</taxon>
        <taxon>Pseudomonadati</taxon>
        <taxon>Pseudomonadota</taxon>
        <taxon>Alphaproteobacteria</taxon>
        <taxon>Hyphomicrobiales</taxon>
        <taxon>Devosiaceae</taxon>
        <taxon>Devosia</taxon>
    </lineage>
</organism>
<dbReference type="EMBL" id="LAJF01000061">
    <property type="protein sequence ID" value="KKB85114.1"/>
    <property type="molecule type" value="Genomic_DNA"/>
</dbReference>
<dbReference type="OrthoDB" id="7375008at2"/>
<dbReference type="PATRIC" id="fig|1121477.3.peg.2701"/>
<reference evidence="2 3" key="1">
    <citation type="submission" date="2015-03" db="EMBL/GenBank/DDBJ databases">
        <authorList>
            <person name="Hassan Y.I."/>
            <person name="Lepp D."/>
            <person name="Zhou T."/>
        </authorList>
    </citation>
    <scope>NUCLEOTIDE SEQUENCE [LARGE SCALE GENOMIC DNA]</scope>
    <source>
        <strain evidence="2 3">DSM 17137</strain>
    </source>
</reference>
<dbReference type="AlphaFoldDB" id="A0A0F5LSJ0"/>
<feature type="domain" description="Polymerase nucleotidyl transferase" evidence="1">
    <location>
        <begin position="9"/>
        <end position="42"/>
    </location>
</feature>
<evidence type="ECO:0000313" key="2">
    <source>
        <dbReference type="EMBL" id="KKB85114.1"/>
    </source>
</evidence>